<gene>
    <name evidence="1" type="ORF">MY490_08925</name>
</gene>
<proteinExistence type="predicted"/>
<dbReference type="RefSeq" id="WP_176522614.1">
    <property type="nucleotide sequence ID" value="NZ_CP096034.1"/>
</dbReference>
<evidence type="ECO:0000313" key="1">
    <source>
        <dbReference type="EMBL" id="UPM55937.1"/>
    </source>
</evidence>
<keyword evidence="2" id="KW-1185">Reference proteome</keyword>
<evidence type="ECO:0000313" key="2">
    <source>
        <dbReference type="Proteomes" id="UP000830639"/>
    </source>
</evidence>
<dbReference type="Proteomes" id="UP000830639">
    <property type="component" value="Chromosome"/>
</dbReference>
<name>A0ABY4JTG6_9BACI</name>
<dbReference type="EMBL" id="CP096034">
    <property type="protein sequence ID" value="UPM55937.1"/>
    <property type="molecule type" value="Genomic_DNA"/>
</dbReference>
<sequence>MFDFLRRCLLIVVFVLTIGLLFIGGNREKLKDIISDKNFHELKIVSNP</sequence>
<protein>
    <submittedName>
        <fullName evidence="1">Uncharacterized protein</fullName>
    </submittedName>
</protein>
<organism evidence="1 2">
    <name type="scientific">Gottfriedia acidiceleris</name>
    <dbReference type="NCBI Taxonomy" id="371036"/>
    <lineage>
        <taxon>Bacteria</taxon>
        <taxon>Bacillati</taxon>
        <taxon>Bacillota</taxon>
        <taxon>Bacilli</taxon>
        <taxon>Bacillales</taxon>
        <taxon>Bacillaceae</taxon>
        <taxon>Gottfriedia</taxon>
    </lineage>
</organism>
<reference evidence="1 2" key="1">
    <citation type="submission" date="2022-04" db="EMBL/GenBank/DDBJ databases">
        <title>Mechanism of arsenic methylation and mitigation arsenic toxicity by Bacillus sp. LH14 from an Arsenic-Contaminated Paddy Soil.</title>
        <authorList>
            <person name="Wang D."/>
        </authorList>
    </citation>
    <scope>NUCLEOTIDE SEQUENCE [LARGE SCALE GENOMIC DNA]</scope>
    <source>
        <strain evidence="1 2">LH14</strain>
    </source>
</reference>
<accession>A0ABY4JTG6</accession>